<dbReference type="SUPFAM" id="SSF55874">
    <property type="entry name" value="ATPase domain of HSP90 chaperone/DNA topoisomerase II/histidine kinase"/>
    <property type="match status" value="1"/>
</dbReference>
<reference evidence="14 15" key="1">
    <citation type="submission" date="2019-09" db="EMBL/GenBank/DDBJ databases">
        <title>Screening of Novel Bioactive Compounds from Soil-Associated.</title>
        <authorList>
            <person name="Gong X."/>
        </authorList>
    </citation>
    <scope>NUCLEOTIDE SEQUENCE [LARGE SCALE GENOMIC DNA]</scope>
    <source>
        <strain evidence="14 15">Gxj-6</strain>
    </source>
</reference>
<evidence type="ECO:0000256" key="10">
    <source>
        <dbReference type="SAM" id="Phobius"/>
    </source>
</evidence>
<dbReference type="Pfam" id="PF07730">
    <property type="entry name" value="HisKA_3"/>
    <property type="match status" value="1"/>
</dbReference>
<evidence type="ECO:0000256" key="4">
    <source>
        <dbReference type="ARBA" id="ARBA00022679"/>
    </source>
</evidence>
<evidence type="ECO:0000313" key="15">
    <source>
        <dbReference type="Proteomes" id="UP000327011"/>
    </source>
</evidence>
<dbReference type="Proteomes" id="UP000327011">
    <property type="component" value="Unassembled WGS sequence"/>
</dbReference>
<dbReference type="InterPro" id="IPR050482">
    <property type="entry name" value="Sensor_HK_TwoCompSys"/>
</dbReference>
<organism evidence="14 15">
    <name type="scientific">Microbispora cellulosiformans</name>
    <dbReference type="NCBI Taxonomy" id="2614688"/>
    <lineage>
        <taxon>Bacteria</taxon>
        <taxon>Bacillati</taxon>
        <taxon>Actinomycetota</taxon>
        <taxon>Actinomycetes</taxon>
        <taxon>Streptosporangiales</taxon>
        <taxon>Streptosporangiaceae</taxon>
        <taxon>Microbispora</taxon>
    </lineage>
</organism>
<evidence type="ECO:0000256" key="6">
    <source>
        <dbReference type="ARBA" id="ARBA00022777"/>
    </source>
</evidence>
<evidence type="ECO:0000259" key="12">
    <source>
        <dbReference type="Pfam" id="PF07730"/>
    </source>
</evidence>
<evidence type="ECO:0000313" key="14">
    <source>
        <dbReference type="EMBL" id="KAA9377724.1"/>
    </source>
</evidence>
<dbReference type="RefSeq" id="WP_150934913.1">
    <property type="nucleotide sequence ID" value="NZ_VYTZ01000006.1"/>
</dbReference>
<keyword evidence="4" id="KW-0808">Transferase</keyword>
<evidence type="ECO:0000256" key="1">
    <source>
        <dbReference type="ARBA" id="ARBA00000085"/>
    </source>
</evidence>
<gene>
    <name evidence="14" type="ORF">F5972_19175</name>
</gene>
<keyword evidence="10" id="KW-1133">Transmembrane helix</keyword>
<keyword evidence="5" id="KW-0547">Nucleotide-binding</keyword>
<keyword evidence="15" id="KW-1185">Reference proteome</keyword>
<feature type="transmembrane region" description="Helical" evidence="10">
    <location>
        <begin position="7"/>
        <end position="27"/>
    </location>
</feature>
<name>A0A5J5K4D8_9ACTN</name>
<dbReference type="CDD" id="cd16917">
    <property type="entry name" value="HATPase_UhpB-NarQ-NarX-like"/>
    <property type="match status" value="1"/>
</dbReference>
<dbReference type="GO" id="GO:0046983">
    <property type="term" value="F:protein dimerization activity"/>
    <property type="evidence" value="ECO:0007669"/>
    <property type="project" value="InterPro"/>
</dbReference>
<evidence type="ECO:0000256" key="9">
    <source>
        <dbReference type="SAM" id="Coils"/>
    </source>
</evidence>
<feature type="domain" description="Signal transduction histidine kinase subgroup 3 dimerisation and phosphoacceptor" evidence="12">
    <location>
        <begin position="166"/>
        <end position="232"/>
    </location>
</feature>
<dbReference type="InterPro" id="IPR055558">
    <property type="entry name" value="DUF7134"/>
</dbReference>
<dbReference type="Gene3D" id="1.20.5.1930">
    <property type="match status" value="1"/>
</dbReference>
<dbReference type="EC" id="2.7.13.3" evidence="2"/>
<feature type="domain" description="Histidine kinase/HSP90-like ATPase" evidence="11">
    <location>
        <begin position="276"/>
        <end position="362"/>
    </location>
</feature>
<keyword evidence="6 14" id="KW-0418">Kinase</keyword>
<feature type="domain" description="DUF7134" evidence="13">
    <location>
        <begin position="5"/>
        <end position="142"/>
    </location>
</feature>
<dbReference type="Pfam" id="PF02518">
    <property type="entry name" value="HATPase_c"/>
    <property type="match status" value="1"/>
</dbReference>
<evidence type="ECO:0000259" key="11">
    <source>
        <dbReference type="Pfam" id="PF02518"/>
    </source>
</evidence>
<dbReference type="AlphaFoldDB" id="A0A5J5K4D8"/>
<evidence type="ECO:0000256" key="5">
    <source>
        <dbReference type="ARBA" id="ARBA00022741"/>
    </source>
</evidence>
<keyword evidence="8" id="KW-0902">Two-component regulatory system</keyword>
<sequence length="377" mass="40118">MRRVPPSVVDAALAIGCFLSIMIMAVLSRRLEWWVAVLAAVNTLPLLWRRRFPLLVSTVTGIGTGALFLTGSMGGIPGASLIATYGLASLSPPPRMLIGVLGTIVGFASAAILQHHQPLSYGPTAAAFVVAYALGAGARARRDRIAVLEERARRLAEEREVAAVRERERIAREMHDIVAHAMSLVVLQAEAGPVALRTDPARAERIFETISATTRDGLSQLRRVLLALRPEEAERHPQPGIESVSSLVEGVRQAGLDATFEERGEPRPCHSDLAVTAYRIVQEALSNTVRHAEATRVRVRVTWRDDALDLEVHDDGRGASAGRGPGGHGLIGMRERVAVAGGRLVTGSEGTGFRVAASLPLAGALTDAGTPARPPAS</sequence>
<evidence type="ECO:0000259" key="13">
    <source>
        <dbReference type="Pfam" id="PF23539"/>
    </source>
</evidence>
<evidence type="ECO:0000256" key="8">
    <source>
        <dbReference type="ARBA" id="ARBA00023012"/>
    </source>
</evidence>
<dbReference type="Gene3D" id="3.30.565.10">
    <property type="entry name" value="Histidine kinase-like ATPase, C-terminal domain"/>
    <property type="match status" value="1"/>
</dbReference>
<comment type="catalytic activity">
    <reaction evidence="1">
        <text>ATP + protein L-histidine = ADP + protein N-phospho-L-histidine.</text>
        <dbReference type="EC" id="2.7.13.3"/>
    </reaction>
</comment>
<feature type="transmembrane region" description="Helical" evidence="10">
    <location>
        <begin position="33"/>
        <end position="48"/>
    </location>
</feature>
<keyword evidence="9" id="KW-0175">Coiled coil</keyword>
<evidence type="ECO:0000256" key="7">
    <source>
        <dbReference type="ARBA" id="ARBA00022840"/>
    </source>
</evidence>
<dbReference type="EMBL" id="VYTZ01000006">
    <property type="protein sequence ID" value="KAA9377724.1"/>
    <property type="molecule type" value="Genomic_DNA"/>
</dbReference>
<dbReference type="GO" id="GO:0016020">
    <property type="term" value="C:membrane"/>
    <property type="evidence" value="ECO:0007669"/>
    <property type="project" value="InterPro"/>
</dbReference>
<dbReference type="PANTHER" id="PTHR24421:SF10">
    <property type="entry name" value="NITRATE_NITRITE SENSOR PROTEIN NARQ"/>
    <property type="match status" value="1"/>
</dbReference>
<proteinExistence type="predicted"/>
<dbReference type="PANTHER" id="PTHR24421">
    <property type="entry name" value="NITRATE/NITRITE SENSOR PROTEIN NARX-RELATED"/>
    <property type="match status" value="1"/>
</dbReference>
<comment type="caution">
    <text evidence="14">The sequence shown here is derived from an EMBL/GenBank/DDBJ whole genome shotgun (WGS) entry which is preliminary data.</text>
</comment>
<feature type="transmembrane region" description="Helical" evidence="10">
    <location>
        <begin position="55"/>
        <end position="76"/>
    </location>
</feature>
<keyword evidence="10" id="KW-0812">Transmembrane</keyword>
<feature type="transmembrane region" description="Helical" evidence="10">
    <location>
        <begin position="96"/>
        <end position="113"/>
    </location>
</feature>
<accession>A0A5J5K4D8</accession>
<evidence type="ECO:0000256" key="3">
    <source>
        <dbReference type="ARBA" id="ARBA00022553"/>
    </source>
</evidence>
<evidence type="ECO:0000256" key="2">
    <source>
        <dbReference type="ARBA" id="ARBA00012438"/>
    </source>
</evidence>
<keyword evidence="3" id="KW-0597">Phosphoprotein</keyword>
<dbReference type="InterPro" id="IPR011712">
    <property type="entry name" value="Sig_transdc_His_kin_sub3_dim/P"/>
</dbReference>
<keyword evidence="7" id="KW-0067">ATP-binding</keyword>
<feature type="coiled-coil region" evidence="9">
    <location>
        <begin position="138"/>
        <end position="165"/>
    </location>
</feature>
<dbReference type="GO" id="GO:0005524">
    <property type="term" value="F:ATP binding"/>
    <property type="evidence" value="ECO:0007669"/>
    <property type="project" value="UniProtKB-KW"/>
</dbReference>
<dbReference type="InterPro" id="IPR003594">
    <property type="entry name" value="HATPase_dom"/>
</dbReference>
<keyword evidence="10" id="KW-0472">Membrane</keyword>
<protein>
    <recommendedName>
        <fullName evidence="2">histidine kinase</fullName>
        <ecNumber evidence="2">2.7.13.3</ecNumber>
    </recommendedName>
</protein>
<dbReference type="GO" id="GO:0000155">
    <property type="term" value="F:phosphorelay sensor kinase activity"/>
    <property type="evidence" value="ECO:0007669"/>
    <property type="project" value="InterPro"/>
</dbReference>
<dbReference type="Pfam" id="PF23539">
    <property type="entry name" value="DUF7134"/>
    <property type="match status" value="1"/>
</dbReference>
<dbReference type="InterPro" id="IPR036890">
    <property type="entry name" value="HATPase_C_sf"/>
</dbReference>